<dbReference type="SUPFAM" id="SSF52266">
    <property type="entry name" value="SGNH hydrolase"/>
    <property type="match status" value="1"/>
</dbReference>
<evidence type="ECO:0000313" key="2">
    <source>
        <dbReference type="Proteomes" id="UP001597400"/>
    </source>
</evidence>
<dbReference type="EMBL" id="JBHUGS010000001">
    <property type="protein sequence ID" value="MFD1949433.1"/>
    <property type="molecule type" value="Genomic_DNA"/>
</dbReference>
<keyword evidence="2" id="KW-1185">Reference proteome</keyword>
<protein>
    <submittedName>
        <fullName evidence="1">PEP-CTERM sorting domain-containing protein</fullName>
    </submittedName>
</protein>
<accession>A0ABW4TW36</accession>
<reference evidence="2" key="1">
    <citation type="journal article" date="2019" name="Int. J. Syst. Evol. Microbiol.">
        <title>The Global Catalogue of Microorganisms (GCM) 10K type strain sequencing project: providing services to taxonomists for standard genome sequencing and annotation.</title>
        <authorList>
            <consortium name="The Broad Institute Genomics Platform"/>
            <consortium name="The Broad Institute Genome Sequencing Center for Infectious Disease"/>
            <person name="Wu L."/>
            <person name="Ma J."/>
        </authorList>
    </citation>
    <scope>NUCLEOTIDE SEQUENCE [LARGE SCALE GENOMIC DNA]</scope>
    <source>
        <strain evidence="2">CGMCC 1.12702</strain>
    </source>
</reference>
<organism evidence="1 2">
    <name type="scientific">Sphingomonas arantia</name>
    <dbReference type="NCBI Taxonomy" id="1460676"/>
    <lineage>
        <taxon>Bacteria</taxon>
        <taxon>Pseudomonadati</taxon>
        <taxon>Pseudomonadota</taxon>
        <taxon>Alphaproteobacteria</taxon>
        <taxon>Sphingomonadales</taxon>
        <taxon>Sphingomonadaceae</taxon>
        <taxon>Sphingomonas</taxon>
    </lineage>
</organism>
<proteinExistence type="predicted"/>
<evidence type="ECO:0000313" key="1">
    <source>
        <dbReference type="EMBL" id="MFD1949433.1"/>
    </source>
</evidence>
<name>A0ABW4TW36_9SPHN</name>
<comment type="caution">
    <text evidence="1">The sequence shown here is derived from an EMBL/GenBank/DDBJ whole genome shotgun (WGS) entry which is preliminary data.</text>
</comment>
<dbReference type="Proteomes" id="UP001597400">
    <property type="component" value="Unassembled WGS sequence"/>
</dbReference>
<dbReference type="InterPro" id="IPR036514">
    <property type="entry name" value="SGNH_hydro_sf"/>
</dbReference>
<gene>
    <name evidence="1" type="ORF">ACFSGX_01465</name>
</gene>
<sequence length="288" mass="31045">MNGDWRMLIRTIAALMMLAAGGHAGAETILFVGNSFTYGANSAVHRYRADSVTDLNGEGVGGVPALFKTFADEAGLAYTVSLETGPGKGLGWHWRERRGRIDAKWDHVVMQDYSTLDVARPGDATALVDHAARLAGMFRARNAKVDVRLASTWSRADETYKPGGHWYGRPIAAMADDVRAGYDRAGRAARATVVPVGQAWTLAMTRGLADPNPYDGTTFGQLDLWSWDQYHASSAGYYLSALTIFGSVTGRDPMSLGRGERAAADLGLSPDQAAALQRVAHDRLAAER</sequence>
<dbReference type="RefSeq" id="WP_380926933.1">
    <property type="nucleotide sequence ID" value="NZ_JBHUGS010000001.1"/>
</dbReference>
<dbReference type="Gene3D" id="3.40.50.1110">
    <property type="entry name" value="SGNH hydrolase"/>
    <property type="match status" value="1"/>
</dbReference>